<dbReference type="Gene3D" id="1.20.1060.20">
    <property type="match status" value="1"/>
</dbReference>
<comment type="similarity">
    <text evidence="6">Belongs to the SMC family.</text>
</comment>
<dbReference type="SUPFAM" id="SSF75553">
    <property type="entry name" value="Smc hinge domain"/>
    <property type="match status" value="1"/>
</dbReference>
<dbReference type="Gene3D" id="3.40.50.300">
    <property type="entry name" value="P-loop containing nucleotide triphosphate hydrolases"/>
    <property type="match status" value="2"/>
</dbReference>
<comment type="function">
    <text evidence="6">Required for chromosome condensation and partitioning.</text>
</comment>
<evidence type="ECO:0000256" key="2">
    <source>
        <dbReference type="ARBA" id="ARBA00022741"/>
    </source>
</evidence>
<feature type="binding site" evidence="6">
    <location>
        <begin position="32"/>
        <end position="39"/>
    </location>
    <ligand>
        <name>ATP</name>
        <dbReference type="ChEBI" id="CHEBI:30616"/>
    </ligand>
</feature>
<evidence type="ECO:0000259" key="7">
    <source>
        <dbReference type="SMART" id="SM00968"/>
    </source>
</evidence>
<dbReference type="PIRSF" id="PIRSF005719">
    <property type="entry name" value="SMC"/>
    <property type="match status" value="1"/>
</dbReference>
<dbReference type="RefSeq" id="WP_317491356.1">
    <property type="nucleotide sequence ID" value="NZ_CP136051.1"/>
</dbReference>
<comment type="subunit">
    <text evidence="6">Homodimer.</text>
</comment>
<keyword evidence="5 6" id="KW-0238">DNA-binding</keyword>
<keyword evidence="4 6" id="KW-0175">Coiled coil</keyword>
<dbReference type="InterPro" id="IPR036277">
    <property type="entry name" value="SMC_hinge_sf"/>
</dbReference>
<dbReference type="Pfam" id="PF06470">
    <property type="entry name" value="SMC_hinge"/>
    <property type="match status" value="1"/>
</dbReference>
<evidence type="ECO:0000256" key="3">
    <source>
        <dbReference type="ARBA" id="ARBA00022840"/>
    </source>
</evidence>
<dbReference type="InterPro" id="IPR011890">
    <property type="entry name" value="SMC_prok"/>
</dbReference>
<accession>A0ABZ0IWH7</accession>
<feature type="coiled-coil region" evidence="6">
    <location>
        <begin position="188"/>
        <end position="225"/>
    </location>
</feature>
<gene>
    <name evidence="6 8" type="primary">smc</name>
    <name evidence="8" type="ORF">RT717_08750</name>
</gene>
<feature type="coiled-coil region" evidence="6">
    <location>
        <begin position="255"/>
        <end position="464"/>
    </location>
</feature>
<organism evidence="8 9">
    <name type="scientific">Imperialibacter roseus</name>
    <dbReference type="NCBI Taxonomy" id="1324217"/>
    <lineage>
        <taxon>Bacteria</taxon>
        <taxon>Pseudomonadati</taxon>
        <taxon>Bacteroidota</taxon>
        <taxon>Cytophagia</taxon>
        <taxon>Cytophagales</taxon>
        <taxon>Flammeovirgaceae</taxon>
        <taxon>Imperialibacter</taxon>
    </lineage>
</organism>
<keyword evidence="9" id="KW-1185">Reference proteome</keyword>
<name>A0ABZ0IWH7_9BACT</name>
<dbReference type="Gene3D" id="3.30.70.1620">
    <property type="match status" value="1"/>
</dbReference>
<keyword evidence="2 6" id="KW-0547">Nucleotide-binding</keyword>
<evidence type="ECO:0000256" key="4">
    <source>
        <dbReference type="ARBA" id="ARBA00023054"/>
    </source>
</evidence>
<dbReference type="Proteomes" id="UP001302349">
    <property type="component" value="Chromosome"/>
</dbReference>
<dbReference type="EMBL" id="CP136051">
    <property type="protein sequence ID" value="WOK08723.1"/>
    <property type="molecule type" value="Genomic_DNA"/>
</dbReference>
<feature type="coiled-coil region" evidence="6">
    <location>
        <begin position="671"/>
        <end position="705"/>
    </location>
</feature>
<reference evidence="8 9" key="1">
    <citation type="journal article" date="2023" name="Microbiol. Resour. Announc.">
        <title>Complete Genome Sequence of Imperialibacter roseus strain P4T.</title>
        <authorList>
            <person name="Tizabi D.R."/>
            <person name="Bachvaroff T."/>
            <person name="Hill R.T."/>
        </authorList>
    </citation>
    <scope>NUCLEOTIDE SEQUENCE [LARGE SCALE GENOMIC DNA]</scope>
    <source>
        <strain evidence="8 9">P4T</strain>
    </source>
</reference>
<keyword evidence="1 6" id="KW-0963">Cytoplasm</keyword>
<dbReference type="InterPro" id="IPR024704">
    <property type="entry name" value="SMC"/>
</dbReference>
<protein>
    <recommendedName>
        <fullName evidence="6">Chromosome partition protein Smc</fullName>
    </recommendedName>
</protein>
<proteinExistence type="inferred from homology"/>
<evidence type="ECO:0000256" key="6">
    <source>
        <dbReference type="HAMAP-Rule" id="MF_01894"/>
    </source>
</evidence>
<dbReference type="InterPro" id="IPR003395">
    <property type="entry name" value="RecF/RecN/SMC_N"/>
</dbReference>
<evidence type="ECO:0000313" key="8">
    <source>
        <dbReference type="EMBL" id="WOK08723.1"/>
    </source>
</evidence>
<dbReference type="InterPro" id="IPR010935">
    <property type="entry name" value="SMC_hinge"/>
</dbReference>
<dbReference type="InterPro" id="IPR027417">
    <property type="entry name" value="P-loop_NTPase"/>
</dbReference>
<dbReference type="Pfam" id="PF02463">
    <property type="entry name" value="SMC_N"/>
    <property type="match status" value="2"/>
</dbReference>
<sequence>MQLTKLEIRGFKSFGDKVVINFDEGITGIVGPNGCGKSNVVDSIRWVLGEQRSRMLRSDKMENVIFNGTKKRKPTNLAEVSLTFNNTKNLLPTEYSQVTITRRYYRSGESEYELNGVTCRLKDISNLFLDTGIASNSYAIIELKMVDDILNDKDNSRRGLFEEAAGISKFKVRKKETLRKLSDTDADLARVEDLLFEIEKNLKSLEKQARQAQQYYKIKEEYKEASIALARKTVEKHQQSFRDGKSKIETENDLKLSLNRQLAEKEAAIEKSKADLIAKEKQLSSRQKALNEHVGKIRSYESEKKIKNERLRFLNDKNENLREQIEQDRKSNERASFSIESLTKEKQVADKILSEVAAKLDRLKGEYDHQKTETAALQEEVNILNRNFRQKREEVYQLTKDLEIKQIQLSTLKQELDKAASDTTEQSANLEEFEIKLQEVGQLRAERQKEIDKLKAEEEAVQSRIESIGKTLEVIKEEGTQVSRKLDARQNEYALTKSLVENLEGFPEAIKFLKKNASWGKDAPLLSDVITCPEEYRITIENFLEPYMNYYIVESEANAYQAINLLSDAAKGKAHFFILEKFDKFKPTSTKIIQNAIPATEVVEFDGKYKKLVSFILDNVYISTNHHTDLPDVDDAIFITKNGKVTRRHYSISGGAVGLFEGKRIGRAKNLEKLAVEIKALNKKLDEIQQSIESNQADLNALKASSKKDKIEALLPDLNQINEEYVSIRTKQEQFSKMLTSNTTKREDIIDRIEVLTEELRTLQPKAEREQDLQKSDEEDLASKNSELQVFQEILSQKSAAFNQENISYHQQENKVASIAQEISFKENTYESSKERIERNQSELKQTEEEIKALVEKAEMNDDELVAMYSEREAIEAGVNEAEKEYYSSRGLIDELEKESREIQRRRESTDLMLMEFQNQLNETKLQLSAVKERLSVEFNIDLDDLLKEKAPEEGEEVKENPFADISDEELREKVSRFKTRIDNIGPINPMAMEAFEEIKERYDFIIKEKDDLIKAKESLISTIGEIDAVARETFLDAFEKIRDNFIKVFRSLFTEEDDCELKLLNPDDPLESPIEIMAKPKGKRPLTINQLSGGEKTLTAISLLFSIYLLKPAPFCIFDEVDAPLDDANIDKFNNIIRTFSKESQFIIVTHNKRTMSSTDIIYGITMIEQGVSRVVPVDLRELA</sequence>
<evidence type="ECO:0000313" key="9">
    <source>
        <dbReference type="Proteomes" id="UP001302349"/>
    </source>
</evidence>
<dbReference type="SUPFAM" id="SSF52540">
    <property type="entry name" value="P-loop containing nucleoside triphosphate hydrolases"/>
    <property type="match status" value="1"/>
</dbReference>
<keyword evidence="3 6" id="KW-0067">ATP-binding</keyword>
<dbReference type="SMART" id="SM00968">
    <property type="entry name" value="SMC_hinge"/>
    <property type="match status" value="1"/>
</dbReference>
<dbReference type="PANTHER" id="PTHR43977">
    <property type="entry name" value="STRUCTURAL MAINTENANCE OF CHROMOSOMES PROTEIN 3"/>
    <property type="match status" value="1"/>
</dbReference>
<feature type="coiled-coil region" evidence="6">
    <location>
        <begin position="830"/>
        <end position="934"/>
    </location>
</feature>
<dbReference type="HAMAP" id="MF_01894">
    <property type="entry name" value="Smc_prok"/>
    <property type="match status" value="1"/>
</dbReference>
<comment type="subcellular location">
    <subcellularLocation>
        <location evidence="6">Cytoplasm</location>
    </subcellularLocation>
</comment>
<comment type="domain">
    <text evidence="6">Contains large globular domains required for ATP hydrolysis at each terminus and a third globular domain forming a flexible hinge near the middle of the molecule. These domains are separated by coiled-coil structures.</text>
</comment>
<dbReference type="NCBIfam" id="TIGR02168">
    <property type="entry name" value="SMC_prok_B"/>
    <property type="match status" value="1"/>
</dbReference>
<feature type="domain" description="SMC hinge" evidence="7">
    <location>
        <begin position="520"/>
        <end position="633"/>
    </location>
</feature>
<evidence type="ECO:0000256" key="1">
    <source>
        <dbReference type="ARBA" id="ARBA00022490"/>
    </source>
</evidence>
<evidence type="ECO:0000256" key="5">
    <source>
        <dbReference type="ARBA" id="ARBA00023125"/>
    </source>
</evidence>